<evidence type="ECO:0000313" key="2">
    <source>
        <dbReference type="Proteomes" id="UP000837932"/>
    </source>
</evidence>
<dbReference type="InterPro" id="IPR052934">
    <property type="entry name" value="Methyl-DNA_Rec/Restrict_Enz"/>
</dbReference>
<dbReference type="EMBL" id="CAKLPY010000001">
    <property type="protein sequence ID" value="CAH0993959.1"/>
    <property type="molecule type" value="Genomic_DNA"/>
</dbReference>
<accession>A0ABN8EM69</accession>
<gene>
    <name evidence="1" type="ORF">EMA8858_00064</name>
</gene>
<proteinExistence type="predicted"/>
<dbReference type="Proteomes" id="UP000837932">
    <property type="component" value="Unassembled WGS sequence"/>
</dbReference>
<dbReference type="PANTHER" id="PTHR37291">
    <property type="entry name" value="5-METHYLCYTOSINE-SPECIFIC RESTRICTION ENZYME B"/>
    <property type="match status" value="1"/>
</dbReference>
<reference evidence="1" key="1">
    <citation type="submission" date="2021-12" db="EMBL/GenBank/DDBJ databases">
        <authorList>
            <person name="Rodrigo-Torres L."/>
            <person name="Arahal R. D."/>
            <person name="Lucena T."/>
        </authorList>
    </citation>
    <scope>NUCLEOTIDE SEQUENCE</scope>
    <source>
        <strain evidence="1">CECT 8858</strain>
    </source>
</reference>
<keyword evidence="2" id="KW-1185">Reference proteome</keyword>
<evidence type="ECO:0000313" key="1">
    <source>
        <dbReference type="EMBL" id="CAH0993959.1"/>
    </source>
</evidence>
<comment type="caution">
    <text evidence="1">The sequence shown here is derived from an EMBL/GenBank/DDBJ whole genome shotgun (WGS) entry which is preliminary data.</text>
</comment>
<protein>
    <submittedName>
        <fullName evidence="1">Uncharacterized protein</fullName>
    </submittedName>
</protein>
<name>A0ABN8EM69_9BACT</name>
<dbReference type="PANTHER" id="PTHR37291:SF1">
    <property type="entry name" value="TYPE IV METHYL-DIRECTED RESTRICTION ENZYME ECOKMCRB SUBUNIT"/>
    <property type="match status" value="1"/>
</dbReference>
<organism evidence="1 2">
    <name type="scientific">Emticicia aquatica</name>
    <dbReference type="NCBI Taxonomy" id="1681835"/>
    <lineage>
        <taxon>Bacteria</taxon>
        <taxon>Pseudomonadati</taxon>
        <taxon>Bacteroidota</taxon>
        <taxon>Cytophagia</taxon>
        <taxon>Cytophagales</taxon>
        <taxon>Leadbetterellaceae</taxon>
        <taxon>Emticicia</taxon>
    </lineage>
</organism>
<sequence>MNTSDQSLFPMDAAFKRRWEWEYVPIDMSDAAQITVQIDEEISFLWSDFISKINKQIHEATKSDDKKLGNRFVSPKDMSPEKDGSQLIISKEQFVNKVLFYLWTEVYKDEHESGNTIFKSKEGDVDTIFSYNELFIKAGEYDLVKLKGFLEFNGIIA</sequence>